<gene>
    <name evidence="1" type="ORF">THIOM_004517</name>
</gene>
<sequence length="102" mass="12027">MKSQEILEEEKLINQAVDVLIDNLGFPQTVRFLACTSESKRDSVKKHQEWQAKLNKNVFFNELFKSRDQKSPTLQIVSLNNQKHPVKPLFIRKRELRLVVNH</sequence>
<name>A0A176RVN8_9GAMM</name>
<reference evidence="1 2" key="1">
    <citation type="submission" date="2016-05" db="EMBL/GenBank/DDBJ databases">
        <title>Single-cell genome of chain-forming Candidatus Thiomargarita nelsonii and comparison to other large sulfur-oxidizing bacteria.</title>
        <authorList>
            <person name="Winkel M."/>
            <person name="Salman V."/>
            <person name="Woyke T."/>
            <person name="Schulz-Vogt H."/>
            <person name="Richter M."/>
            <person name="Flood B."/>
            <person name="Bailey J."/>
            <person name="Amann R."/>
            <person name="Mussmann M."/>
        </authorList>
    </citation>
    <scope>NUCLEOTIDE SEQUENCE [LARGE SCALE GENOMIC DNA]</scope>
    <source>
        <strain evidence="1 2">THI036</strain>
    </source>
</reference>
<dbReference type="EMBL" id="LUTY01002651">
    <property type="protein sequence ID" value="OAD19820.1"/>
    <property type="molecule type" value="Genomic_DNA"/>
</dbReference>
<proteinExistence type="predicted"/>
<keyword evidence="2" id="KW-1185">Reference proteome</keyword>
<dbReference type="Proteomes" id="UP000076962">
    <property type="component" value="Unassembled WGS sequence"/>
</dbReference>
<comment type="caution">
    <text evidence="1">The sequence shown here is derived from an EMBL/GenBank/DDBJ whole genome shotgun (WGS) entry which is preliminary data.</text>
</comment>
<dbReference type="AlphaFoldDB" id="A0A176RVN8"/>
<evidence type="ECO:0000313" key="1">
    <source>
        <dbReference type="EMBL" id="OAD19820.1"/>
    </source>
</evidence>
<accession>A0A176RVN8</accession>
<organism evidence="1 2">
    <name type="scientific">Candidatus Thiomargarita nelsonii</name>
    <dbReference type="NCBI Taxonomy" id="1003181"/>
    <lineage>
        <taxon>Bacteria</taxon>
        <taxon>Pseudomonadati</taxon>
        <taxon>Pseudomonadota</taxon>
        <taxon>Gammaproteobacteria</taxon>
        <taxon>Thiotrichales</taxon>
        <taxon>Thiotrichaceae</taxon>
        <taxon>Thiomargarita</taxon>
    </lineage>
</organism>
<protein>
    <submittedName>
        <fullName evidence="1">Uncharacterized protein</fullName>
    </submittedName>
</protein>
<evidence type="ECO:0000313" key="2">
    <source>
        <dbReference type="Proteomes" id="UP000076962"/>
    </source>
</evidence>